<sequence length="190" mass="21360">MTLPTTCFPIHLSTSHLGLDCCLQQWPLLDTFGINQHHGFSSLQMCFSNYSENRNSGQQEVNVAFNNIYGINENHPPTVHGSASTSVVYSNLSQNENDEALRTAQLPCRPSTSHVMPLNQQLVNHNPLELNYIEIDLDPIPQDRQFYIHGNDNRTEYSEIEIGVIGDPLQFSESETEDDNDTIDCVAINP</sequence>
<comment type="caution">
    <text evidence="1">The sequence shown here is derived from an EMBL/GenBank/DDBJ whole genome shotgun (WGS) entry which is preliminary data.</text>
</comment>
<accession>A0A8B6GQ33</accession>
<dbReference type="EMBL" id="UYJE01008796">
    <property type="protein sequence ID" value="VDI67292.1"/>
    <property type="molecule type" value="Genomic_DNA"/>
</dbReference>
<name>A0A8B6GQ33_MYTGA</name>
<proteinExistence type="predicted"/>
<gene>
    <name evidence="1" type="ORF">MGAL_10B009752</name>
</gene>
<dbReference type="OrthoDB" id="6162853at2759"/>
<protein>
    <submittedName>
        <fullName evidence="1">Uncharacterized protein</fullName>
    </submittedName>
</protein>
<organism evidence="1 2">
    <name type="scientific">Mytilus galloprovincialis</name>
    <name type="common">Mediterranean mussel</name>
    <dbReference type="NCBI Taxonomy" id="29158"/>
    <lineage>
        <taxon>Eukaryota</taxon>
        <taxon>Metazoa</taxon>
        <taxon>Spiralia</taxon>
        <taxon>Lophotrochozoa</taxon>
        <taxon>Mollusca</taxon>
        <taxon>Bivalvia</taxon>
        <taxon>Autobranchia</taxon>
        <taxon>Pteriomorphia</taxon>
        <taxon>Mytilida</taxon>
        <taxon>Mytiloidea</taxon>
        <taxon>Mytilidae</taxon>
        <taxon>Mytilinae</taxon>
        <taxon>Mytilus</taxon>
    </lineage>
</organism>
<dbReference type="AlphaFoldDB" id="A0A8B6GQ33"/>
<dbReference type="Proteomes" id="UP000596742">
    <property type="component" value="Unassembled WGS sequence"/>
</dbReference>
<evidence type="ECO:0000313" key="2">
    <source>
        <dbReference type="Proteomes" id="UP000596742"/>
    </source>
</evidence>
<reference evidence="1" key="1">
    <citation type="submission" date="2018-11" db="EMBL/GenBank/DDBJ databases">
        <authorList>
            <person name="Alioto T."/>
            <person name="Alioto T."/>
        </authorList>
    </citation>
    <scope>NUCLEOTIDE SEQUENCE</scope>
</reference>
<evidence type="ECO:0000313" key="1">
    <source>
        <dbReference type="EMBL" id="VDI67292.1"/>
    </source>
</evidence>
<keyword evidence="2" id="KW-1185">Reference proteome</keyword>